<dbReference type="GO" id="GO:0004757">
    <property type="term" value="F:sepiapterin reductase (NADP+) activity"/>
    <property type="evidence" value="ECO:0007669"/>
    <property type="project" value="UniProtKB-EC"/>
</dbReference>
<dbReference type="RefSeq" id="XP_029652642.1">
    <property type="nucleotide sequence ID" value="XM_029796782.2"/>
</dbReference>
<keyword evidence="6" id="KW-0963">Cytoplasm</keyword>
<evidence type="ECO:0000313" key="10">
    <source>
        <dbReference type="RefSeq" id="XP_029652642.1"/>
    </source>
</evidence>
<dbReference type="Proteomes" id="UP000515154">
    <property type="component" value="Linkage group LG28"/>
</dbReference>
<dbReference type="InterPro" id="IPR051721">
    <property type="entry name" value="Biopterin_syn/organic_redct"/>
</dbReference>
<name>A0A6P7TTH5_9MOLL</name>
<accession>A0A6P7TTH5</accession>
<evidence type="ECO:0000256" key="4">
    <source>
        <dbReference type="ARBA" id="ARBA00013075"/>
    </source>
</evidence>
<dbReference type="GO" id="GO:0005737">
    <property type="term" value="C:cytoplasm"/>
    <property type="evidence" value="ECO:0007669"/>
    <property type="project" value="UniProtKB-SubCell"/>
</dbReference>
<dbReference type="Gene3D" id="3.40.50.720">
    <property type="entry name" value="NAD(P)-binding Rossmann-like Domain"/>
    <property type="match status" value="1"/>
</dbReference>
<dbReference type="FunFam" id="3.40.50.720:FF:000259">
    <property type="entry name" value="Sepiapterin reductase"/>
    <property type="match status" value="1"/>
</dbReference>
<organism evidence="9 10">
    <name type="scientific">Octopus sinensis</name>
    <name type="common">East Asian common octopus</name>
    <dbReference type="NCBI Taxonomy" id="2607531"/>
    <lineage>
        <taxon>Eukaryota</taxon>
        <taxon>Metazoa</taxon>
        <taxon>Spiralia</taxon>
        <taxon>Lophotrochozoa</taxon>
        <taxon>Mollusca</taxon>
        <taxon>Cephalopoda</taxon>
        <taxon>Coleoidea</taxon>
        <taxon>Octopodiformes</taxon>
        <taxon>Octopoda</taxon>
        <taxon>Incirrata</taxon>
        <taxon>Octopodidae</taxon>
        <taxon>Octopus</taxon>
    </lineage>
</organism>
<evidence type="ECO:0000256" key="5">
    <source>
        <dbReference type="ARBA" id="ARBA00019170"/>
    </source>
</evidence>
<sequence>MSGNPPAKDTSVLCVLTGASRGLGQCLAVALSQTFKSNSVFILLARSMDDLEAVKEEMLQISNLSPDHILPFYFDQGQFSADVATKLFEDIRAQLNKLQQHFHKYLLIHNSGTLGDISKKSSQFGDFDEISSHFNVNVSGMIALNTKCLELFDDNSKCIIVNISSLAAIQPVNSFSLYCTNKAARDMFFKVLAGEEKDLRILNYAPGPLDTDMQKNIRGNAVDDTIRQQFTELFNSSKLVTCEESVEKLIDLLEKDTYTSGDHIDYYDD</sequence>
<evidence type="ECO:0000256" key="8">
    <source>
        <dbReference type="ARBA" id="ARBA00023002"/>
    </source>
</evidence>
<evidence type="ECO:0000256" key="1">
    <source>
        <dbReference type="ARBA" id="ARBA00004496"/>
    </source>
</evidence>
<dbReference type="InterPro" id="IPR002347">
    <property type="entry name" value="SDR_fam"/>
</dbReference>
<comment type="similarity">
    <text evidence="2">Belongs to the sepiapterin reductase family.</text>
</comment>
<evidence type="ECO:0000256" key="3">
    <source>
        <dbReference type="ARBA" id="ARBA00011738"/>
    </source>
</evidence>
<comment type="subunit">
    <text evidence="3">Homodimer.</text>
</comment>
<dbReference type="KEGG" id="osn:115225812"/>
<reference evidence="10" key="1">
    <citation type="submission" date="2025-08" db="UniProtKB">
        <authorList>
            <consortium name="RefSeq"/>
        </authorList>
    </citation>
    <scope>IDENTIFICATION</scope>
</reference>
<evidence type="ECO:0000256" key="2">
    <source>
        <dbReference type="ARBA" id="ARBA00010483"/>
    </source>
</evidence>
<keyword evidence="8" id="KW-0560">Oxidoreductase</keyword>
<evidence type="ECO:0000313" key="9">
    <source>
        <dbReference type="Proteomes" id="UP000515154"/>
    </source>
</evidence>
<evidence type="ECO:0000256" key="6">
    <source>
        <dbReference type="ARBA" id="ARBA00022490"/>
    </source>
</evidence>
<dbReference type="AlphaFoldDB" id="A0A6P7TTH5"/>
<evidence type="ECO:0000256" key="7">
    <source>
        <dbReference type="ARBA" id="ARBA00022857"/>
    </source>
</evidence>
<dbReference type="NCBIfam" id="TIGR01500">
    <property type="entry name" value="sepiapter_red"/>
    <property type="match status" value="1"/>
</dbReference>
<dbReference type="Pfam" id="PF00106">
    <property type="entry name" value="adh_short"/>
    <property type="match status" value="1"/>
</dbReference>
<dbReference type="PANTHER" id="PTHR44085:SF2">
    <property type="entry name" value="SEPIAPTERIN REDUCTASE"/>
    <property type="match status" value="1"/>
</dbReference>
<keyword evidence="9" id="KW-1185">Reference proteome</keyword>
<gene>
    <name evidence="10" type="primary">LOC115225812</name>
</gene>
<dbReference type="CDD" id="cd05367">
    <property type="entry name" value="SPR-like_SDR_c"/>
    <property type="match status" value="1"/>
</dbReference>
<dbReference type="EC" id="1.1.1.153" evidence="4"/>
<dbReference type="PRINTS" id="PR00081">
    <property type="entry name" value="GDHRDH"/>
</dbReference>
<dbReference type="InterPro" id="IPR036291">
    <property type="entry name" value="NAD(P)-bd_dom_sf"/>
</dbReference>
<dbReference type="SUPFAM" id="SSF51735">
    <property type="entry name" value="NAD(P)-binding Rossmann-fold domains"/>
    <property type="match status" value="1"/>
</dbReference>
<comment type="subcellular location">
    <subcellularLocation>
        <location evidence="1">Cytoplasm</location>
    </subcellularLocation>
</comment>
<keyword evidence="7" id="KW-0521">NADP</keyword>
<dbReference type="InterPro" id="IPR006393">
    <property type="entry name" value="Sepiapterin_red"/>
</dbReference>
<protein>
    <recommendedName>
        <fullName evidence="5">Sepiapterin reductase</fullName>
        <ecNumber evidence="4">1.1.1.153</ecNumber>
    </recommendedName>
</protein>
<dbReference type="GO" id="GO:0006729">
    <property type="term" value="P:tetrahydrobiopterin biosynthetic process"/>
    <property type="evidence" value="ECO:0007669"/>
    <property type="project" value="InterPro"/>
</dbReference>
<dbReference type="PANTHER" id="PTHR44085">
    <property type="entry name" value="SEPIAPTERIN REDUCTASE"/>
    <property type="match status" value="1"/>
</dbReference>
<proteinExistence type="inferred from homology"/>